<organism evidence="1 2">
    <name type="scientific">Hypoxylon rubiginosum</name>
    <dbReference type="NCBI Taxonomy" id="110542"/>
    <lineage>
        <taxon>Eukaryota</taxon>
        <taxon>Fungi</taxon>
        <taxon>Dikarya</taxon>
        <taxon>Ascomycota</taxon>
        <taxon>Pezizomycotina</taxon>
        <taxon>Sordariomycetes</taxon>
        <taxon>Xylariomycetidae</taxon>
        <taxon>Xylariales</taxon>
        <taxon>Hypoxylaceae</taxon>
        <taxon>Hypoxylon</taxon>
    </lineage>
</organism>
<accession>A0ACB9ZE86</accession>
<comment type="caution">
    <text evidence="1">The sequence shown here is derived from an EMBL/GenBank/DDBJ whole genome shotgun (WGS) entry which is preliminary data.</text>
</comment>
<evidence type="ECO:0000313" key="2">
    <source>
        <dbReference type="Proteomes" id="UP001497700"/>
    </source>
</evidence>
<dbReference type="Proteomes" id="UP001497700">
    <property type="component" value="Unassembled WGS sequence"/>
</dbReference>
<reference evidence="1 2" key="1">
    <citation type="journal article" date="2022" name="New Phytol.">
        <title>Ecological generalism drives hyperdiversity of secondary metabolite gene clusters in xylarialean endophytes.</title>
        <authorList>
            <person name="Franco M.E.E."/>
            <person name="Wisecaver J.H."/>
            <person name="Arnold A.E."/>
            <person name="Ju Y.M."/>
            <person name="Slot J.C."/>
            <person name="Ahrendt S."/>
            <person name="Moore L.P."/>
            <person name="Eastman K.E."/>
            <person name="Scott K."/>
            <person name="Konkel Z."/>
            <person name="Mondo S.J."/>
            <person name="Kuo A."/>
            <person name="Hayes R.D."/>
            <person name="Haridas S."/>
            <person name="Andreopoulos B."/>
            <person name="Riley R."/>
            <person name="LaButti K."/>
            <person name="Pangilinan J."/>
            <person name="Lipzen A."/>
            <person name="Amirebrahimi M."/>
            <person name="Yan J."/>
            <person name="Adam C."/>
            <person name="Keymanesh K."/>
            <person name="Ng V."/>
            <person name="Louie K."/>
            <person name="Northen T."/>
            <person name="Drula E."/>
            <person name="Henrissat B."/>
            <person name="Hsieh H.M."/>
            <person name="Youens-Clark K."/>
            <person name="Lutzoni F."/>
            <person name="Miadlikowska J."/>
            <person name="Eastwood D.C."/>
            <person name="Hamelin R.C."/>
            <person name="Grigoriev I.V."/>
            <person name="U'Ren J.M."/>
        </authorList>
    </citation>
    <scope>NUCLEOTIDE SEQUENCE [LARGE SCALE GENOMIC DNA]</scope>
    <source>
        <strain evidence="1 2">CBS 119005</strain>
    </source>
</reference>
<dbReference type="EMBL" id="MU393433">
    <property type="protein sequence ID" value="KAI4869120.1"/>
    <property type="molecule type" value="Genomic_DNA"/>
</dbReference>
<evidence type="ECO:0000313" key="1">
    <source>
        <dbReference type="EMBL" id="KAI4869120.1"/>
    </source>
</evidence>
<proteinExistence type="predicted"/>
<sequence>MGWMWSSPTPPSKGPGCDSNSTSSENTKPAPAAKEPQSIYGDVEIDKFMAELQAGFGGSNSKPAEPAQPTPPPPSSEPQAPTKSSWSFWGSSKSSSTQADPSSPSPNAATYTTPHPQTTTSTVTPPDRLDPISESLLPTSMSCRAAFDAAFHCNSLGGQWTSVYRAGGVRSCSEQWDDFWFCMRTRTYTPPEKQDAIRAHYRAKEWAKYHAPGRPSSADVWDARDRKVEPGSAFREAVDLTADDVSDEEWRRREIERRRQVQEMLRSEERP</sequence>
<keyword evidence="2" id="KW-1185">Reference proteome</keyword>
<name>A0ACB9ZE86_9PEZI</name>
<gene>
    <name evidence="1" type="ORF">F4820DRAFT_63036</name>
</gene>
<protein>
    <submittedName>
        <fullName evidence="1">Uncharacterized protein</fullName>
    </submittedName>
</protein>